<dbReference type="PRINTS" id="PR00452">
    <property type="entry name" value="SH3DOMAIN"/>
</dbReference>
<evidence type="ECO:0000313" key="5">
    <source>
        <dbReference type="Proteomes" id="UP000646827"/>
    </source>
</evidence>
<organism evidence="4 5">
    <name type="scientific">Circinella minor</name>
    <dbReference type="NCBI Taxonomy" id="1195481"/>
    <lineage>
        <taxon>Eukaryota</taxon>
        <taxon>Fungi</taxon>
        <taxon>Fungi incertae sedis</taxon>
        <taxon>Mucoromycota</taxon>
        <taxon>Mucoromycotina</taxon>
        <taxon>Mucoromycetes</taxon>
        <taxon>Mucorales</taxon>
        <taxon>Lichtheimiaceae</taxon>
        <taxon>Circinella</taxon>
    </lineage>
</organism>
<feature type="domain" description="SH3" evidence="3">
    <location>
        <begin position="70"/>
        <end position="125"/>
    </location>
</feature>
<evidence type="ECO:0000256" key="1">
    <source>
        <dbReference type="ARBA" id="ARBA00022443"/>
    </source>
</evidence>
<dbReference type="Gene3D" id="2.30.30.40">
    <property type="entry name" value="SH3 Domains"/>
    <property type="match status" value="2"/>
</dbReference>
<dbReference type="EMBL" id="JAEPRB010000159">
    <property type="protein sequence ID" value="KAG2219913.1"/>
    <property type="molecule type" value="Genomic_DNA"/>
</dbReference>
<dbReference type="AlphaFoldDB" id="A0A8H7S1X2"/>
<feature type="non-terminal residue" evidence="4">
    <location>
        <position position="1"/>
    </location>
</feature>
<dbReference type="SUPFAM" id="SSF50044">
    <property type="entry name" value="SH3-domain"/>
    <property type="match status" value="2"/>
</dbReference>
<evidence type="ECO:0000259" key="3">
    <source>
        <dbReference type="PROSITE" id="PS50002"/>
    </source>
</evidence>
<name>A0A8H7S1X2_9FUNG</name>
<sequence length="125" mass="14372">MKYTAVCKALYDYKAQSDEELTFKEDNILYILDKDDDPDWWKAQLKTVSLEEVGPIGLVPANYIDEAEPIGTIEALYDYTALQDEELSFKENDIMVLYENDDEDWFLAKEKGGSIGLVPSNYIQQ</sequence>
<dbReference type="InterPro" id="IPR001452">
    <property type="entry name" value="SH3_domain"/>
</dbReference>
<reference evidence="4 5" key="1">
    <citation type="submission" date="2020-12" db="EMBL/GenBank/DDBJ databases">
        <title>Metabolic potential, ecology and presence of endohyphal bacteria is reflected in genomic diversity of Mucoromycotina.</title>
        <authorList>
            <person name="Muszewska A."/>
            <person name="Okrasinska A."/>
            <person name="Steczkiewicz K."/>
            <person name="Drgas O."/>
            <person name="Orlowska M."/>
            <person name="Perlinska-Lenart U."/>
            <person name="Aleksandrzak-Piekarczyk T."/>
            <person name="Szatraj K."/>
            <person name="Zielenkiewicz U."/>
            <person name="Pilsyk S."/>
            <person name="Malc E."/>
            <person name="Mieczkowski P."/>
            <person name="Kruszewska J.S."/>
            <person name="Biernat P."/>
            <person name="Pawlowska J."/>
        </authorList>
    </citation>
    <scope>NUCLEOTIDE SEQUENCE [LARGE SCALE GENOMIC DNA]</scope>
    <source>
        <strain evidence="4 5">CBS 142.35</strain>
    </source>
</reference>
<dbReference type="PANTHER" id="PTHR14167:SF116">
    <property type="entry name" value="CAP, ISOFORM AC"/>
    <property type="match status" value="1"/>
</dbReference>
<evidence type="ECO:0000313" key="4">
    <source>
        <dbReference type="EMBL" id="KAG2219913.1"/>
    </source>
</evidence>
<dbReference type="Pfam" id="PF00018">
    <property type="entry name" value="SH3_1"/>
    <property type="match status" value="2"/>
</dbReference>
<comment type="caution">
    <text evidence="4">The sequence shown here is derived from an EMBL/GenBank/DDBJ whole genome shotgun (WGS) entry which is preliminary data.</text>
</comment>
<protein>
    <recommendedName>
        <fullName evidence="3">SH3 domain-containing protein</fullName>
    </recommendedName>
</protein>
<dbReference type="PROSITE" id="PS50002">
    <property type="entry name" value="SH3"/>
    <property type="match status" value="2"/>
</dbReference>
<dbReference type="OrthoDB" id="5971719at2759"/>
<accession>A0A8H7S1X2</accession>
<evidence type="ECO:0000256" key="2">
    <source>
        <dbReference type="PROSITE-ProRule" id="PRU00192"/>
    </source>
</evidence>
<gene>
    <name evidence="4" type="ORF">INT45_008550</name>
</gene>
<keyword evidence="1 2" id="KW-0728">SH3 domain</keyword>
<dbReference type="Proteomes" id="UP000646827">
    <property type="component" value="Unassembled WGS sequence"/>
</dbReference>
<dbReference type="CDD" id="cd00174">
    <property type="entry name" value="SH3"/>
    <property type="match status" value="1"/>
</dbReference>
<proteinExistence type="predicted"/>
<feature type="domain" description="SH3" evidence="3">
    <location>
        <begin position="2"/>
        <end position="69"/>
    </location>
</feature>
<keyword evidence="5" id="KW-1185">Reference proteome</keyword>
<dbReference type="InterPro" id="IPR050384">
    <property type="entry name" value="Endophilin_SH3RF"/>
</dbReference>
<dbReference type="PANTHER" id="PTHR14167">
    <property type="entry name" value="SH3 DOMAIN-CONTAINING"/>
    <property type="match status" value="1"/>
</dbReference>
<dbReference type="InterPro" id="IPR036028">
    <property type="entry name" value="SH3-like_dom_sf"/>
</dbReference>
<dbReference type="SMART" id="SM00326">
    <property type="entry name" value="SH3"/>
    <property type="match status" value="2"/>
</dbReference>